<reference evidence="3" key="1">
    <citation type="submission" date="2024-06" db="EMBL/GenBank/DDBJ databases">
        <title>The genome sequences of Kitasatospora sp. strain HUAS MG31.</title>
        <authorList>
            <person name="Mo P."/>
        </authorList>
    </citation>
    <scope>NUCLEOTIDE SEQUENCE</scope>
    <source>
        <strain evidence="3">HUAS MG31</strain>
    </source>
</reference>
<accession>A0AAU8JVA0</accession>
<keyword evidence="2" id="KW-1133">Transmembrane helix</keyword>
<feature type="transmembrane region" description="Helical" evidence="2">
    <location>
        <begin position="54"/>
        <end position="74"/>
    </location>
</feature>
<organism evidence="3">
    <name type="scientific">Kitasatospora camelliae</name>
    <dbReference type="NCBI Taxonomy" id="3156397"/>
    <lineage>
        <taxon>Bacteria</taxon>
        <taxon>Bacillati</taxon>
        <taxon>Actinomycetota</taxon>
        <taxon>Actinomycetes</taxon>
        <taxon>Kitasatosporales</taxon>
        <taxon>Streptomycetaceae</taxon>
        <taxon>Kitasatospora</taxon>
    </lineage>
</organism>
<sequence>MGIGYLLLYAALAVVALWLLAELLLQSRAALLWRAVALIGFLCVVAGMRLASVLVIGAGAAAFAVGQTFVTLSVKRGRTVGWSLRKADGRLPGPLEKVPLLNAATDGTADDEEEFLPQVGEVGPIEAEEVPATSYEAVEELAQDGVYTEQPAPYYQQDQQQAVPQQPVYQQVAYDAYGQPVYQQVAYDAYGQPVYQDPYAQPQYQDPYAAQQAQQAQWAYQQQYQQQQDPYGYGQQQQPQQQSWGYQQQA</sequence>
<proteinExistence type="predicted"/>
<evidence type="ECO:0000256" key="1">
    <source>
        <dbReference type="SAM" id="MobiDB-lite"/>
    </source>
</evidence>
<feature type="region of interest" description="Disordered" evidence="1">
    <location>
        <begin position="229"/>
        <end position="250"/>
    </location>
</feature>
<feature type="transmembrane region" description="Helical" evidence="2">
    <location>
        <begin position="31"/>
        <end position="48"/>
    </location>
</feature>
<dbReference type="KEGG" id="kcm:ABWK59_09890"/>
<dbReference type="RefSeq" id="WP_354639690.1">
    <property type="nucleotide sequence ID" value="NZ_CP159872.1"/>
</dbReference>
<dbReference type="AlphaFoldDB" id="A0AAU8JVA0"/>
<evidence type="ECO:0000313" key="3">
    <source>
        <dbReference type="EMBL" id="XCM79216.1"/>
    </source>
</evidence>
<dbReference type="EMBL" id="CP159872">
    <property type="protein sequence ID" value="XCM79216.1"/>
    <property type="molecule type" value="Genomic_DNA"/>
</dbReference>
<evidence type="ECO:0000256" key="2">
    <source>
        <dbReference type="SAM" id="Phobius"/>
    </source>
</evidence>
<protein>
    <submittedName>
        <fullName evidence="3">Uncharacterized protein</fullName>
    </submittedName>
</protein>
<feature type="transmembrane region" description="Helical" evidence="2">
    <location>
        <begin position="6"/>
        <end position="24"/>
    </location>
</feature>
<keyword evidence="2" id="KW-0472">Membrane</keyword>
<keyword evidence="2" id="KW-0812">Transmembrane</keyword>
<name>A0AAU8JVA0_9ACTN</name>
<gene>
    <name evidence="3" type="ORF">ABWK59_09890</name>
</gene>